<dbReference type="PANTHER" id="PTHR30006:SF2">
    <property type="entry name" value="ABC TRANSPORTER SUBSTRATE-BINDING PROTEIN"/>
    <property type="match status" value="1"/>
</dbReference>
<evidence type="ECO:0000256" key="1">
    <source>
        <dbReference type="ARBA" id="ARBA00022729"/>
    </source>
</evidence>
<dbReference type="PROSITE" id="PS51257">
    <property type="entry name" value="PROKAR_LIPOPROTEIN"/>
    <property type="match status" value="1"/>
</dbReference>
<dbReference type="Gene3D" id="3.40.190.10">
    <property type="entry name" value="Periplasmic binding protein-like II"/>
    <property type="match status" value="2"/>
</dbReference>
<evidence type="ECO:0000313" key="2">
    <source>
        <dbReference type="EMBL" id="MBD3934589.1"/>
    </source>
</evidence>
<dbReference type="RefSeq" id="WP_191211889.1">
    <property type="nucleotide sequence ID" value="NZ_BAABKL010000001.1"/>
</dbReference>
<organism evidence="2 3">
    <name type="scientific">Streptomyces chumphonensis</name>
    <dbReference type="NCBI Taxonomy" id="1214925"/>
    <lineage>
        <taxon>Bacteria</taxon>
        <taxon>Bacillati</taxon>
        <taxon>Actinomycetota</taxon>
        <taxon>Actinomycetes</taxon>
        <taxon>Kitasatosporales</taxon>
        <taxon>Streptomycetaceae</taxon>
        <taxon>Streptomyces</taxon>
    </lineage>
</organism>
<dbReference type="InterPro" id="IPR005948">
    <property type="entry name" value="ThiB-like"/>
</dbReference>
<protein>
    <submittedName>
        <fullName evidence="2">Thiamine ABC transporter substrate-binding protein</fullName>
    </submittedName>
</protein>
<comment type="caution">
    <text evidence="2">The sequence shown here is derived from an EMBL/GenBank/DDBJ whole genome shotgun (WGS) entry which is preliminary data.</text>
</comment>
<dbReference type="Pfam" id="PF13343">
    <property type="entry name" value="SBP_bac_6"/>
    <property type="match status" value="1"/>
</dbReference>
<sequence length="361" mass="38922">MKRTTTVFKGTLAATLGTALLAGCGGSGDSGASDEGKDQTVTLVTHQSFVVSEDVLKQFTQETGYRVEVVQSGDAGVMVNKAVLTAGNPEGDVLFGVDNTMLSKALEGGVFTPYKAEGLAEVPEDLRLDAEKHRVTPVDTGDVCVNYDRAHFEAEDVEPPRTLEDLTRPEYRDMLVVQNPATSSPGLAFLLATVGAYGEEGWQDYWKDLKANGAVQAEGWEQSYNDMFSGSAGGRDGDRPLVVSYAASPVAEVHYGTDKDPEEAPTGVAPGTCFRQTEFAGLLDGAGNPEGGKALIDFMLGTSFQEDIPLNMFVRPARQDAVLPRIFTEYGAEIEDPHTVAPEEIDANREQWIKQWSALMR</sequence>
<dbReference type="GO" id="GO:0030975">
    <property type="term" value="F:thiamine binding"/>
    <property type="evidence" value="ECO:0007669"/>
    <property type="project" value="InterPro"/>
</dbReference>
<dbReference type="PANTHER" id="PTHR30006">
    <property type="entry name" value="THIAMINE-BINDING PERIPLASMIC PROTEIN-RELATED"/>
    <property type="match status" value="1"/>
</dbReference>
<dbReference type="Proteomes" id="UP000632289">
    <property type="component" value="Unassembled WGS sequence"/>
</dbReference>
<dbReference type="CDD" id="cd13545">
    <property type="entry name" value="PBP2_TbpA"/>
    <property type="match status" value="1"/>
</dbReference>
<accession>A0A927IFB1</accession>
<dbReference type="NCBIfam" id="TIGR01254">
    <property type="entry name" value="sfuA"/>
    <property type="match status" value="1"/>
</dbReference>
<dbReference type="EMBL" id="JACXYU010000018">
    <property type="protein sequence ID" value="MBD3934589.1"/>
    <property type="molecule type" value="Genomic_DNA"/>
</dbReference>
<dbReference type="AlphaFoldDB" id="A0A927IFB1"/>
<proteinExistence type="predicted"/>
<evidence type="ECO:0000313" key="3">
    <source>
        <dbReference type="Proteomes" id="UP000632289"/>
    </source>
</evidence>
<name>A0A927IFB1_9ACTN</name>
<dbReference type="GO" id="GO:0015888">
    <property type="term" value="P:thiamine transport"/>
    <property type="evidence" value="ECO:0007669"/>
    <property type="project" value="InterPro"/>
</dbReference>
<dbReference type="SUPFAM" id="SSF53850">
    <property type="entry name" value="Periplasmic binding protein-like II"/>
    <property type="match status" value="1"/>
</dbReference>
<reference evidence="2" key="1">
    <citation type="submission" date="2020-09" db="EMBL/GenBank/DDBJ databases">
        <title>Secondary metabolite and genome analysis of marine Streptomyces chumphonensis KK1-2T.</title>
        <authorList>
            <person name="Phongsopitanun W."/>
            <person name="Kanchanasin P."/>
            <person name="Pittayakhajonwut P."/>
            <person name="Suwanborirux K."/>
            <person name="Tanasupawat S."/>
        </authorList>
    </citation>
    <scope>NUCLEOTIDE SEQUENCE</scope>
    <source>
        <strain evidence="2">KK1-2</strain>
    </source>
</reference>
<keyword evidence="3" id="KW-1185">Reference proteome</keyword>
<dbReference type="GO" id="GO:0030288">
    <property type="term" value="C:outer membrane-bounded periplasmic space"/>
    <property type="evidence" value="ECO:0007669"/>
    <property type="project" value="TreeGrafter"/>
</dbReference>
<dbReference type="GO" id="GO:0030976">
    <property type="term" value="F:thiamine pyrophosphate binding"/>
    <property type="evidence" value="ECO:0007669"/>
    <property type="project" value="TreeGrafter"/>
</dbReference>
<gene>
    <name evidence="2" type="ORF">IF129_23865</name>
</gene>
<keyword evidence="1" id="KW-0732">Signal</keyword>